<evidence type="ECO:0000256" key="1">
    <source>
        <dbReference type="SAM" id="MobiDB-lite"/>
    </source>
</evidence>
<name>A0A916UGR9_9ACTN</name>
<proteinExistence type="predicted"/>
<dbReference type="Proteomes" id="UP000641514">
    <property type="component" value="Unassembled WGS sequence"/>
</dbReference>
<evidence type="ECO:0000313" key="3">
    <source>
        <dbReference type="Proteomes" id="UP000641514"/>
    </source>
</evidence>
<reference evidence="2" key="1">
    <citation type="journal article" date="2014" name="Int. J. Syst. Evol. Microbiol.">
        <title>Complete genome sequence of Corynebacterium casei LMG S-19264T (=DSM 44701T), isolated from a smear-ripened cheese.</title>
        <authorList>
            <consortium name="US DOE Joint Genome Institute (JGI-PGF)"/>
            <person name="Walter F."/>
            <person name="Albersmeier A."/>
            <person name="Kalinowski J."/>
            <person name="Ruckert C."/>
        </authorList>
    </citation>
    <scope>NUCLEOTIDE SEQUENCE</scope>
    <source>
        <strain evidence="2">CGMCC 1.15478</strain>
    </source>
</reference>
<keyword evidence="3" id="KW-1185">Reference proteome</keyword>
<dbReference type="EMBL" id="BMJH01000003">
    <property type="protein sequence ID" value="GGC71555.1"/>
    <property type="molecule type" value="Genomic_DNA"/>
</dbReference>
<dbReference type="AlphaFoldDB" id="A0A916UGR9"/>
<sequence length="86" mass="8820">MATIRLDTPSPGASCGSPANSGEQPSNIRAAPPQGEAFCLAPDGVYLATLVTQGAGALLPHRFTLTHRGGRFVFCGTVPRVAPGCR</sequence>
<feature type="compositionally biased region" description="Polar residues" evidence="1">
    <location>
        <begin position="17"/>
        <end position="27"/>
    </location>
</feature>
<protein>
    <submittedName>
        <fullName evidence="2">Uncharacterized protein</fullName>
    </submittedName>
</protein>
<dbReference type="AntiFam" id="ANF00041">
    <property type="entry name" value="Antisense to RNaseP"/>
</dbReference>
<comment type="caution">
    <text evidence="2">The sequence shown here is derived from an EMBL/GenBank/DDBJ whole genome shotgun (WGS) entry which is preliminary data.</text>
</comment>
<organism evidence="2 3">
    <name type="scientific">Hoyosella rhizosphaerae</name>
    <dbReference type="NCBI Taxonomy" id="1755582"/>
    <lineage>
        <taxon>Bacteria</taxon>
        <taxon>Bacillati</taxon>
        <taxon>Actinomycetota</taxon>
        <taxon>Actinomycetes</taxon>
        <taxon>Mycobacteriales</taxon>
        <taxon>Hoyosellaceae</taxon>
        <taxon>Hoyosella</taxon>
    </lineage>
</organism>
<evidence type="ECO:0000313" key="2">
    <source>
        <dbReference type="EMBL" id="GGC71555.1"/>
    </source>
</evidence>
<reference evidence="2" key="2">
    <citation type="submission" date="2020-09" db="EMBL/GenBank/DDBJ databases">
        <authorList>
            <person name="Sun Q."/>
            <person name="Zhou Y."/>
        </authorList>
    </citation>
    <scope>NUCLEOTIDE SEQUENCE</scope>
    <source>
        <strain evidence="2">CGMCC 1.15478</strain>
    </source>
</reference>
<gene>
    <name evidence="2" type="ORF">GCM10011410_25690</name>
</gene>
<accession>A0A916UGR9</accession>
<feature type="region of interest" description="Disordered" evidence="1">
    <location>
        <begin position="1"/>
        <end position="28"/>
    </location>
</feature>